<dbReference type="PANTHER" id="PTHR40060">
    <property type="entry name" value="UPF0316 PROTEIN YEBE"/>
    <property type="match status" value="1"/>
</dbReference>
<dbReference type="HAMAP" id="MF_01515">
    <property type="entry name" value="UPF0316"/>
    <property type="match status" value="1"/>
</dbReference>
<keyword evidence="4 6" id="KW-1133">Transmembrane helix</keyword>
<dbReference type="RefSeq" id="WP_090443897.1">
    <property type="nucleotide sequence ID" value="NZ_FOHU01000009.1"/>
</dbReference>
<keyword evidence="5 6" id="KW-0472">Membrane</keyword>
<feature type="domain" description="DUF5698" evidence="8">
    <location>
        <begin position="22"/>
        <end position="79"/>
    </location>
</feature>
<sequence>MELVLGYLFIYFAKVSDVTLATVRMIMVVKGRRIQAALIGFVEIIIFILAIGKVLADLDNPFNVIAYALGFATGNYMGIYVEEKMALGSIIAQVITQGGSVSLVERFREEGFGVTVVESYGREGMQHLLNITMQRKNLGKFYQILDEHDKKAFVTVTDARAIKGGYFTRFKRR</sequence>
<proteinExistence type="inferred from homology"/>
<evidence type="ECO:0000256" key="2">
    <source>
        <dbReference type="ARBA" id="ARBA00022475"/>
    </source>
</evidence>
<organism evidence="9 10">
    <name type="scientific">Natronincola peptidivorans</name>
    <dbReference type="NCBI Taxonomy" id="426128"/>
    <lineage>
        <taxon>Bacteria</taxon>
        <taxon>Bacillati</taxon>
        <taxon>Bacillota</taxon>
        <taxon>Clostridia</taxon>
        <taxon>Peptostreptococcales</taxon>
        <taxon>Natronincolaceae</taxon>
        <taxon>Natronincola</taxon>
    </lineage>
</organism>
<dbReference type="STRING" id="426128.SAMN05660297_02280"/>
<dbReference type="AlphaFoldDB" id="A0A1I0E1Q0"/>
<dbReference type="OrthoDB" id="48231at2"/>
<evidence type="ECO:0000313" key="10">
    <source>
        <dbReference type="Proteomes" id="UP000199568"/>
    </source>
</evidence>
<feature type="transmembrane region" description="Helical" evidence="6">
    <location>
        <begin position="62"/>
        <end position="81"/>
    </location>
</feature>
<evidence type="ECO:0000259" key="7">
    <source>
        <dbReference type="Pfam" id="PF10035"/>
    </source>
</evidence>
<comment type="subcellular location">
    <subcellularLocation>
        <location evidence="1 6">Cell membrane</location>
        <topology evidence="1 6">Multi-pass membrane protein</topology>
    </subcellularLocation>
</comment>
<evidence type="ECO:0000256" key="4">
    <source>
        <dbReference type="ARBA" id="ARBA00022989"/>
    </source>
</evidence>
<dbReference type="PANTHER" id="PTHR40060:SF1">
    <property type="entry name" value="UPF0316 PROTEIN YEBE"/>
    <property type="match status" value="1"/>
</dbReference>
<keyword evidence="3 6" id="KW-0812">Transmembrane</keyword>
<comment type="similarity">
    <text evidence="6">Belongs to the UPF0316 family.</text>
</comment>
<evidence type="ECO:0000256" key="6">
    <source>
        <dbReference type="HAMAP-Rule" id="MF_01515"/>
    </source>
</evidence>
<evidence type="ECO:0000256" key="3">
    <source>
        <dbReference type="ARBA" id="ARBA00022692"/>
    </source>
</evidence>
<feature type="transmembrane region" description="Helical" evidence="6">
    <location>
        <begin position="6"/>
        <end position="29"/>
    </location>
</feature>
<dbReference type="Pfam" id="PF10035">
    <property type="entry name" value="DUF2179"/>
    <property type="match status" value="1"/>
</dbReference>
<name>A0A1I0E1Q0_9FIRM</name>
<feature type="domain" description="DUF2179" evidence="7">
    <location>
        <begin position="112"/>
        <end position="164"/>
    </location>
</feature>
<dbReference type="GO" id="GO:0005886">
    <property type="term" value="C:plasma membrane"/>
    <property type="evidence" value="ECO:0007669"/>
    <property type="project" value="UniProtKB-SubCell"/>
</dbReference>
<dbReference type="NCBIfam" id="NF003194">
    <property type="entry name" value="PRK04164.1-5"/>
    <property type="match status" value="1"/>
</dbReference>
<evidence type="ECO:0000256" key="1">
    <source>
        <dbReference type="ARBA" id="ARBA00004651"/>
    </source>
</evidence>
<dbReference type="CDD" id="cd16381">
    <property type="entry name" value="YitT_C_like_1"/>
    <property type="match status" value="1"/>
</dbReference>
<keyword evidence="10" id="KW-1185">Reference proteome</keyword>
<dbReference type="Proteomes" id="UP000199568">
    <property type="component" value="Unassembled WGS sequence"/>
</dbReference>
<dbReference type="InterPro" id="IPR044035">
    <property type="entry name" value="DUF5698"/>
</dbReference>
<protein>
    <recommendedName>
        <fullName evidence="6">UPF0316 protein SAMN05660297_02280</fullName>
    </recommendedName>
</protein>
<gene>
    <name evidence="9" type="ORF">SAMN05660297_02280</name>
</gene>
<accession>A0A1I0E1Q0</accession>
<feature type="transmembrane region" description="Helical" evidence="6">
    <location>
        <begin position="36"/>
        <end position="56"/>
    </location>
</feature>
<reference evidence="9 10" key="1">
    <citation type="submission" date="2016-10" db="EMBL/GenBank/DDBJ databases">
        <authorList>
            <person name="de Groot N.N."/>
        </authorList>
    </citation>
    <scope>NUCLEOTIDE SEQUENCE [LARGE SCALE GENOMIC DNA]</scope>
    <source>
        <strain evidence="9 10">DSM 18979</strain>
    </source>
</reference>
<dbReference type="Pfam" id="PF18955">
    <property type="entry name" value="DUF5698"/>
    <property type="match status" value="1"/>
</dbReference>
<evidence type="ECO:0000256" key="5">
    <source>
        <dbReference type="ARBA" id="ARBA00023136"/>
    </source>
</evidence>
<keyword evidence="2 6" id="KW-1003">Cell membrane</keyword>
<dbReference type="EMBL" id="FOHU01000009">
    <property type="protein sequence ID" value="SET39000.1"/>
    <property type="molecule type" value="Genomic_DNA"/>
</dbReference>
<dbReference type="InterPro" id="IPR022930">
    <property type="entry name" value="UPF0316"/>
</dbReference>
<evidence type="ECO:0000259" key="8">
    <source>
        <dbReference type="Pfam" id="PF18955"/>
    </source>
</evidence>
<dbReference type="InterPro" id="IPR019264">
    <property type="entry name" value="DUF2179"/>
</dbReference>
<evidence type="ECO:0000313" key="9">
    <source>
        <dbReference type="EMBL" id="SET39000.1"/>
    </source>
</evidence>